<protein>
    <submittedName>
        <fullName evidence="5">Site-specific integrase</fullName>
    </submittedName>
</protein>
<dbReference type="EMBL" id="CP027433">
    <property type="protein sequence ID" value="AVL98928.1"/>
    <property type="molecule type" value="Genomic_DNA"/>
</dbReference>
<keyword evidence="6" id="KW-1185">Reference proteome</keyword>
<dbReference type="InterPro" id="IPR011010">
    <property type="entry name" value="DNA_brk_join_enz"/>
</dbReference>
<evidence type="ECO:0000313" key="5">
    <source>
        <dbReference type="EMBL" id="AVL98928.1"/>
    </source>
</evidence>
<evidence type="ECO:0000313" key="6">
    <source>
        <dbReference type="Proteomes" id="UP000239814"/>
    </source>
</evidence>
<dbReference type="Gene3D" id="1.10.150.130">
    <property type="match status" value="1"/>
</dbReference>
<dbReference type="InterPro" id="IPR002104">
    <property type="entry name" value="Integrase_catalytic"/>
</dbReference>
<dbReference type="PANTHER" id="PTHR30349">
    <property type="entry name" value="PHAGE INTEGRASE-RELATED"/>
    <property type="match status" value="1"/>
</dbReference>
<dbReference type="InterPro" id="IPR010998">
    <property type="entry name" value="Integrase_recombinase_N"/>
</dbReference>
<evidence type="ECO:0000256" key="1">
    <source>
        <dbReference type="ARBA" id="ARBA00008857"/>
    </source>
</evidence>
<dbReference type="GO" id="GO:0015074">
    <property type="term" value="P:DNA integration"/>
    <property type="evidence" value="ECO:0007669"/>
    <property type="project" value="InterPro"/>
</dbReference>
<dbReference type="GO" id="GO:0003677">
    <property type="term" value="F:DNA binding"/>
    <property type="evidence" value="ECO:0007669"/>
    <property type="project" value="UniProtKB-KW"/>
</dbReference>
<keyword evidence="2" id="KW-0238">DNA-binding</keyword>
<dbReference type="PROSITE" id="PS51898">
    <property type="entry name" value="TYR_RECOMBINASE"/>
    <property type="match status" value="1"/>
</dbReference>
<name>A0A2S0KB99_9ACTN</name>
<dbReference type="Pfam" id="PF00589">
    <property type="entry name" value="Phage_integrase"/>
    <property type="match status" value="1"/>
</dbReference>
<dbReference type="Proteomes" id="UP000239814">
    <property type="component" value="Chromosome"/>
</dbReference>
<dbReference type="PANTHER" id="PTHR30349:SF64">
    <property type="entry name" value="PROPHAGE INTEGRASE INTD-RELATED"/>
    <property type="match status" value="1"/>
</dbReference>
<dbReference type="SUPFAM" id="SSF56349">
    <property type="entry name" value="DNA breaking-rejoining enzymes"/>
    <property type="match status" value="1"/>
</dbReference>
<dbReference type="InterPro" id="IPR013762">
    <property type="entry name" value="Integrase-like_cat_sf"/>
</dbReference>
<evidence type="ECO:0000256" key="2">
    <source>
        <dbReference type="ARBA" id="ARBA00023125"/>
    </source>
</evidence>
<accession>A0A2S0KB99</accession>
<dbReference type="KEGG" id="git:C6V83_00150"/>
<proteinExistence type="inferred from homology"/>
<keyword evidence="3" id="KW-0233">DNA recombination</keyword>
<dbReference type="InterPro" id="IPR050090">
    <property type="entry name" value="Tyrosine_recombinase_XerCD"/>
</dbReference>
<evidence type="ECO:0000259" key="4">
    <source>
        <dbReference type="PROSITE" id="PS51898"/>
    </source>
</evidence>
<reference evidence="5 6" key="1">
    <citation type="submission" date="2018-03" db="EMBL/GenBank/DDBJ databases">
        <title>Characteristics and genome of n-alkane degrading marine bacteria Gordonia iterans isolated from crude oil contaminated in Tae-an, South Korea.</title>
        <authorList>
            <person name="Lee S.-S."/>
            <person name="Kim H."/>
        </authorList>
    </citation>
    <scope>NUCLEOTIDE SEQUENCE [LARGE SCALE GENOMIC DNA]</scope>
    <source>
        <strain evidence="5 6">Co17</strain>
    </source>
</reference>
<feature type="domain" description="Tyr recombinase" evidence="4">
    <location>
        <begin position="184"/>
        <end position="401"/>
    </location>
</feature>
<organism evidence="5 6">
    <name type="scientific">Gordonia iterans</name>
    <dbReference type="NCBI Taxonomy" id="1004901"/>
    <lineage>
        <taxon>Bacteria</taxon>
        <taxon>Bacillati</taxon>
        <taxon>Actinomycetota</taxon>
        <taxon>Actinomycetes</taxon>
        <taxon>Mycobacteriales</taxon>
        <taxon>Gordoniaceae</taxon>
        <taxon>Gordonia</taxon>
    </lineage>
</organism>
<comment type="similarity">
    <text evidence="1">Belongs to the 'phage' integrase family.</text>
</comment>
<dbReference type="GO" id="GO:0006310">
    <property type="term" value="P:DNA recombination"/>
    <property type="evidence" value="ECO:0007669"/>
    <property type="project" value="UniProtKB-KW"/>
</dbReference>
<gene>
    <name evidence="5" type="ORF">C6V83_00150</name>
</gene>
<sequence length="413" mass="45605">MGRRRLEVGEYGQIRFETIGPKKIRARCDVRCRDGKVRSVQADGPSKTAAADRVKARAVERAATAGRTRPGAPSIVLGPDTMIADLADMWMNQVEASGDVADQSLPDYRYYRDVVKEGLGALRISELSTATVEWFIGVEAADKPSKAANLRRTIRGMMGLAIRHDAYDGENPAREVVIARSQREAPRALTMDELKAYRECIRLWMAGPTDEDGRPIKRGGKPRATDLLDIVDLQLATGARIGEVLALRWQDVDLESERPTAHICGTLVDLPGGRKNGGGLVRQEHRKAKDRYTVHLPRFAVATLLRLKTTAKKNPHDVIFPSSTGTLRSPSNLRTQLRAARGDEWKWVKPHTFRKTVATLVERESSLEAASKQLGHAGSAVTAKHYVERSVVAPDVSDVLDLLAPESPEYPRN</sequence>
<evidence type="ECO:0000256" key="3">
    <source>
        <dbReference type="ARBA" id="ARBA00023172"/>
    </source>
</evidence>
<dbReference type="Gene3D" id="1.10.443.10">
    <property type="entry name" value="Intergrase catalytic core"/>
    <property type="match status" value="1"/>
</dbReference>
<dbReference type="AlphaFoldDB" id="A0A2S0KB99"/>